<evidence type="ECO:0000256" key="1">
    <source>
        <dbReference type="SAM" id="MobiDB-lite"/>
    </source>
</evidence>
<comment type="caution">
    <text evidence="2">The sequence shown here is derived from an EMBL/GenBank/DDBJ whole genome shotgun (WGS) entry which is preliminary data.</text>
</comment>
<proteinExistence type="predicted"/>
<keyword evidence="3" id="KW-1185">Reference proteome</keyword>
<dbReference type="Proteomes" id="UP000310158">
    <property type="component" value="Unassembled WGS sequence"/>
</dbReference>
<evidence type="ECO:0000313" key="2">
    <source>
        <dbReference type="EMBL" id="THH12450.1"/>
    </source>
</evidence>
<accession>A0A4S4LQQ6</accession>
<sequence>MDSDSAAPSSTQPAHSMTRATPVSATVLARLQRVKGKETYGKHARIIRCTIDLWSNIEQLMENGAFRESFDALPDRDDEPEHVYTTIENRDYWAYRKIVNLIVPFKEKINQYADEPEQFSFFCQLVWS</sequence>
<evidence type="ECO:0000313" key="3">
    <source>
        <dbReference type="Proteomes" id="UP000310158"/>
    </source>
</evidence>
<reference evidence="2 3" key="1">
    <citation type="submission" date="2019-02" db="EMBL/GenBank/DDBJ databases">
        <title>Genome sequencing of the rare red list fungi Bondarzewia mesenterica.</title>
        <authorList>
            <person name="Buettner E."/>
            <person name="Kellner H."/>
        </authorList>
    </citation>
    <scope>NUCLEOTIDE SEQUENCE [LARGE SCALE GENOMIC DNA]</scope>
    <source>
        <strain evidence="2 3">DSM 108281</strain>
    </source>
</reference>
<protein>
    <submittedName>
        <fullName evidence="2">Uncharacterized protein</fullName>
    </submittedName>
</protein>
<name>A0A4S4LQQ6_9AGAM</name>
<dbReference type="EMBL" id="SGPL01000462">
    <property type="protein sequence ID" value="THH12450.1"/>
    <property type="molecule type" value="Genomic_DNA"/>
</dbReference>
<feature type="region of interest" description="Disordered" evidence="1">
    <location>
        <begin position="1"/>
        <end position="21"/>
    </location>
</feature>
<dbReference type="AlphaFoldDB" id="A0A4S4LQQ6"/>
<organism evidence="2 3">
    <name type="scientific">Bondarzewia mesenterica</name>
    <dbReference type="NCBI Taxonomy" id="1095465"/>
    <lineage>
        <taxon>Eukaryota</taxon>
        <taxon>Fungi</taxon>
        <taxon>Dikarya</taxon>
        <taxon>Basidiomycota</taxon>
        <taxon>Agaricomycotina</taxon>
        <taxon>Agaricomycetes</taxon>
        <taxon>Russulales</taxon>
        <taxon>Bondarzewiaceae</taxon>
        <taxon>Bondarzewia</taxon>
    </lineage>
</organism>
<gene>
    <name evidence="2" type="ORF">EW146_g7686</name>
</gene>